<feature type="domain" description="SPFH" evidence="2">
    <location>
        <begin position="26"/>
        <end position="235"/>
    </location>
</feature>
<protein>
    <submittedName>
        <fullName evidence="3">SPFH domain-containing protein</fullName>
    </submittedName>
</protein>
<dbReference type="EMBL" id="JACXAD010000012">
    <property type="protein sequence ID" value="MBD2768598.1"/>
    <property type="molecule type" value="Genomic_DNA"/>
</dbReference>
<comment type="caution">
    <text evidence="3">The sequence shown here is derived from an EMBL/GenBank/DDBJ whole genome shotgun (WGS) entry which is preliminary data.</text>
</comment>
<evidence type="ECO:0000313" key="3">
    <source>
        <dbReference type="EMBL" id="MBD2768598.1"/>
    </source>
</evidence>
<name>A0A927BEP3_9BACT</name>
<dbReference type="Pfam" id="PF09851">
    <property type="entry name" value="SHOCT"/>
    <property type="match status" value="1"/>
</dbReference>
<dbReference type="Gene3D" id="3.30.479.30">
    <property type="entry name" value="Band 7 domain"/>
    <property type="match status" value="1"/>
</dbReference>
<dbReference type="Pfam" id="PF13421">
    <property type="entry name" value="Band_7_1"/>
    <property type="match status" value="1"/>
</dbReference>
<keyword evidence="4" id="KW-1185">Reference proteome</keyword>
<dbReference type="InterPro" id="IPR018649">
    <property type="entry name" value="SHOCT"/>
</dbReference>
<evidence type="ECO:0000313" key="4">
    <source>
        <dbReference type="Proteomes" id="UP000612233"/>
    </source>
</evidence>
<dbReference type="InterPro" id="IPR036013">
    <property type="entry name" value="Band_7/SPFH_dom_sf"/>
</dbReference>
<gene>
    <name evidence="3" type="ORF">IC235_11940</name>
</gene>
<reference evidence="3" key="1">
    <citation type="submission" date="2020-09" db="EMBL/GenBank/DDBJ databases">
        <authorList>
            <person name="Kim M.K."/>
        </authorList>
    </citation>
    <scope>NUCLEOTIDE SEQUENCE</scope>
    <source>
        <strain evidence="3">BT664</strain>
    </source>
</reference>
<accession>A0A927BEP3</accession>
<dbReference type="CDD" id="cd03408">
    <property type="entry name" value="SPFH_like_u1"/>
    <property type="match status" value="1"/>
</dbReference>
<dbReference type="PANTHER" id="PTHR37826:SF2">
    <property type="entry name" value="ZINC-RIBBON DOMAIN-CONTAINING PROTEIN"/>
    <property type="match status" value="1"/>
</dbReference>
<dbReference type="Proteomes" id="UP000612233">
    <property type="component" value="Unassembled WGS sequence"/>
</dbReference>
<organism evidence="3 4">
    <name type="scientific">Hymenobacter montanus</name>
    <dbReference type="NCBI Taxonomy" id="2771359"/>
    <lineage>
        <taxon>Bacteria</taxon>
        <taxon>Pseudomonadati</taxon>
        <taxon>Bacteroidota</taxon>
        <taxon>Cytophagia</taxon>
        <taxon>Cytophagales</taxon>
        <taxon>Hymenobacteraceae</taxon>
        <taxon>Hymenobacter</taxon>
    </lineage>
</organism>
<dbReference type="SUPFAM" id="SSF117892">
    <property type="entry name" value="Band 7/SPFH domain"/>
    <property type="match status" value="1"/>
</dbReference>
<feature type="domain" description="SHOCT" evidence="1">
    <location>
        <begin position="305"/>
        <end position="330"/>
    </location>
</feature>
<dbReference type="PANTHER" id="PTHR37826">
    <property type="entry name" value="FLOTILLIN BAND_7_5 DOMAIN PROTEIN"/>
    <property type="match status" value="1"/>
</dbReference>
<evidence type="ECO:0000259" key="2">
    <source>
        <dbReference type="Pfam" id="PF13421"/>
    </source>
</evidence>
<dbReference type="AlphaFoldDB" id="A0A927BEP3"/>
<dbReference type="InterPro" id="IPR033880">
    <property type="entry name" value="SPFH_YdjI"/>
</dbReference>
<proteinExistence type="predicted"/>
<dbReference type="RefSeq" id="WP_191005412.1">
    <property type="nucleotide sequence ID" value="NZ_JACXAD010000012.1"/>
</dbReference>
<evidence type="ECO:0000259" key="1">
    <source>
        <dbReference type="Pfam" id="PF09851"/>
    </source>
</evidence>
<sequence>MGLFDFIRNELIEIIDWVDNSTDTVIWKFPDHENNIKNGAQLTVRDSQMAILMDQGRIADVFGPGRHVLTTENLPVLTTLRGWKYGFDSPFKVDVFFVATKQFTNLKWGTPNPVILRDPEFKQVRVRAFGTFALRVTEATKFLTEFAGTNSLVRITDVEGQLRSAIVNKFSDTLAEANVSVLDLARNYQELGERLRPLLQDDFGAYGLELTRFYLENASLPAEVEAFLDKTTQMSMAGDMGRFQQFQAGLAVEKAAEQEGGIGGAAVLLGGLGNMLGNATAPAQAAATPPAAPASANREQVMQLLRDLGQLKADGILTAEEFDAKKAELLAQL</sequence>